<keyword evidence="3" id="KW-1185">Reference proteome</keyword>
<accession>A0A9P7Z6K1</accession>
<protein>
    <submittedName>
        <fullName evidence="2">Uncharacterized protein</fullName>
    </submittedName>
</protein>
<sequence>MDEVKDGEVGDNYAEEEDEEDDEVDCSTASVPDERKRIGDSQNNRFDAIKVKAGSQVIQAPVTQHERERHSGSARPKDSTDSQFTTASDQGSLSGTTPASMKYRGCNISRTPQSTVATQQFKRQKTDSEDPSTTDINDQPTVAEEDSSTTCTNDQITTSNDRSDNEKYMPPTTDDSPYSQESSKRGRAPRNALNDSGYHRQPQRR</sequence>
<dbReference type="Proteomes" id="UP000887226">
    <property type="component" value="Unassembled WGS sequence"/>
</dbReference>
<feature type="compositionally biased region" description="Polar residues" evidence="1">
    <location>
        <begin position="131"/>
        <end position="140"/>
    </location>
</feature>
<feature type="compositionally biased region" description="Basic and acidic residues" evidence="1">
    <location>
        <begin position="64"/>
        <end position="80"/>
    </location>
</feature>
<evidence type="ECO:0000313" key="2">
    <source>
        <dbReference type="EMBL" id="KAG9246032.1"/>
    </source>
</evidence>
<gene>
    <name evidence="2" type="ORF">BJ878DRAFT_540689</name>
</gene>
<dbReference type="AlphaFoldDB" id="A0A9P7Z6K1"/>
<comment type="caution">
    <text evidence="2">The sequence shown here is derived from an EMBL/GenBank/DDBJ whole genome shotgun (WGS) entry which is preliminary data.</text>
</comment>
<feature type="compositionally biased region" description="Polar residues" evidence="1">
    <location>
        <begin position="148"/>
        <end position="160"/>
    </location>
</feature>
<evidence type="ECO:0000313" key="3">
    <source>
        <dbReference type="Proteomes" id="UP000887226"/>
    </source>
</evidence>
<proteinExistence type="predicted"/>
<name>A0A9P7Z6K1_9HELO</name>
<feature type="compositionally biased region" description="Polar residues" evidence="1">
    <location>
        <begin position="81"/>
        <end position="99"/>
    </location>
</feature>
<dbReference type="EMBL" id="MU253820">
    <property type="protein sequence ID" value="KAG9246032.1"/>
    <property type="molecule type" value="Genomic_DNA"/>
</dbReference>
<reference evidence="2" key="1">
    <citation type="journal article" date="2021" name="IMA Fungus">
        <title>Genomic characterization of three marine fungi, including Emericellopsis atlantica sp. nov. with signatures of a generalist lifestyle and marine biomass degradation.</title>
        <authorList>
            <person name="Hagestad O.C."/>
            <person name="Hou L."/>
            <person name="Andersen J.H."/>
            <person name="Hansen E.H."/>
            <person name="Altermark B."/>
            <person name="Li C."/>
            <person name="Kuhnert E."/>
            <person name="Cox R.J."/>
            <person name="Crous P.W."/>
            <person name="Spatafora J.W."/>
            <person name="Lail K."/>
            <person name="Amirebrahimi M."/>
            <person name="Lipzen A."/>
            <person name="Pangilinan J."/>
            <person name="Andreopoulos W."/>
            <person name="Hayes R.D."/>
            <person name="Ng V."/>
            <person name="Grigoriev I.V."/>
            <person name="Jackson S.A."/>
            <person name="Sutton T.D.S."/>
            <person name="Dobson A.D.W."/>
            <person name="Rama T."/>
        </authorList>
    </citation>
    <scope>NUCLEOTIDE SEQUENCE</scope>
    <source>
        <strain evidence="2">TRa3180A</strain>
    </source>
</reference>
<feature type="compositionally biased region" description="Polar residues" evidence="1">
    <location>
        <begin position="108"/>
        <end position="121"/>
    </location>
</feature>
<evidence type="ECO:0000256" key="1">
    <source>
        <dbReference type="SAM" id="MobiDB-lite"/>
    </source>
</evidence>
<feature type="compositionally biased region" description="Acidic residues" evidence="1">
    <location>
        <begin position="13"/>
        <end position="25"/>
    </location>
</feature>
<feature type="region of interest" description="Disordered" evidence="1">
    <location>
        <begin position="1"/>
        <end position="205"/>
    </location>
</feature>
<organism evidence="2 3">
    <name type="scientific">Calycina marina</name>
    <dbReference type="NCBI Taxonomy" id="1763456"/>
    <lineage>
        <taxon>Eukaryota</taxon>
        <taxon>Fungi</taxon>
        <taxon>Dikarya</taxon>
        <taxon>Ascomycota</taxon>
        <taxon>Pezizomycotina</taxon>
        <taxon>Leotiomycetes</taxon>
        <taxon>Helotiales</taxon>
        <taxon>Pezizellaceae</taxon>
        <taxon>Calycina</taxon>
    </lineage>
</organism>